<feature type="region of interest" description="Disordered" evidence="1">
    <location>
        <begin position="121"/>
        <end position="197"/>
    </location>
</feature>
<gene>
    <name evidence="2" type="ORF">THAOC_07700</name>
</gene>
<evidence type="ECO:0000313" key="3">
    <source>
        <dbReference type="Proteomes" id="UP000266841"/>
    </source>
</evidence>
<feature type="region of interest" description="Disordered" evidence="1">
    <location>
        <begin position="1"/>
        <end position="94"/>
    </location>
</feature>
<comment type="caution">
    <text evidence="2">The sequence shown here is derived from an EMBL/GenBank/DDBJ whole genome shotgun (WGS) entry which is preliminary data.</text>
</comment>
<evidence type="ECO:0000256" key="1">
    <source>
        <dbReference type="SAM" id="MobiDB-lite"/>
    </source>
</evidence>
<reference evidence="2 3" key="1">
    <citation type="journal article" date="2012" name="Genome Biol.">
        <title>Genome and low-iron response of an oceanic diatom adapted to chronic iron limitation.</title>
        <authorList>
            <person name="Lommer M."/>
            <person name="Specht M."/>
            <person name="Roy A.S."/>
            <person name="Kraemer L."/>
            <person name="Andreson R."/>
            <person name="Gutowska M.A."/>
            <person name="Wolf J."/>
            <person name="Bergner S.V."/>
            <person name="Schilhabel M.B."/>
            <person name="Klostermeier U.C."/>
            <person name="Beiko R.G."/>
            <person name="Rosenstiel P."/>
            <person name="Hippler M."/>
            <person name="Laroche J."/>
        </authorList>
    </citation>
    <scope>NUCLEOTIDE SEQUENCE [LARGE SCALE GENOMIC DNA]</scope>
    <source>
        <strain evidence="2 3">CCMP1005</strain>
    </source>
</reference>
<proteinExistence type="predicted"/>
<accession>K0SZP2</accession>
<keyword evidence="3" id="KW-1185">Reference proteome</keyword>
<evidence type="ECO:0000313" key="2">
    <source>
        <dbReference type="EMBL" id="EJK70905.1"/>
    </source>
</evidence>
<sequence>EEGGGEEGGGPDQQGPRRRRRVEPDRRARAGGVRRGSGAPENRGQGRCAVGEPRLGGGAPAVALHEVDSELPVGGSEVKGTEEHGQEQRPFDSVDELRSYIPRSTGKPTLAAPGSKLGVFIGVPPRRAEPEEPVRAGRRRGRLGRRPPPQRRTGVHPEEVAEVVRQPVRGVDAPRRPRPPRPRAGHAAVPVRRGGRQ</sequence>
<feature type="non-terminal residue" evidence="2">
    <location>
        <position position="1"/>
    </location>
</feature>
<feature type="compositionally biased region" description="Basic and acidic residues" evidence="1">
    <location>
        <begin position="79"/>
        <end position="94"/>
    </location>
</feature>
<dbReference type="EMBL" id="AGNL01007901">
    <property type="protein sequence ID" value="EJK70905.1"/>
    <property type="molecule type" value="Genomic_DNA"/>
</dbReference>
<feature type="compositionally biased region" description="Low complexity" evidence="1">
    <location>
        <begin position="185"/>
        <end position="197"/>
    </location>
</feature>
<protein>
    <submittedName>
        <fullName evidence="2">Uncharacterized protein</fullName>
    </submittedName>
</protein>
<organism evidence="2 3">
    <name type="scientific">Thalassiosira oceanica</name>
    <name type="common">Marine diatom</name>
    <dbReference type="NCBI Taxonomy" id="159749"/>
    <lineage>
        <taxon>Eukaryota</taxon>
        <taxon>Sar</taxon>
        <taxon>Stramenopiles</taxon>
        <taxon>Ochrophyta</taxon>
        <taxon>Bacillariophyta</taxon>
        <taxon>Coscinodiscophyceae</taxon>
        <taxon>Thalassiosirophycidae</taxon>
        <taxon>Thalassiosirales</taxon>
        <taxon>Thalassiosiraceae</taxon>
        <taxon>Thalassiosira</taxon>
    </lineage>
</organism>
<feature type="compositionally biased region" description="Gly residues" evidence="1">
    <location>
        <begin position="1"/>
        <end position="12"/>
    </location>
</feature>
<dbReference type="AlphaFoldDB" id="K0SZP2"/>
<name>K0SZP2_THAOC</name>
<feature type="compositionally biased region" description="Basic residues" evidence="1">
    <location>
        <begin position="136"/>
        <end position="149"/>
    </location>
</feature>
<dbReference type="Proteomes" id="UP000266841">
    <property type="component" value="Unassembled WGS sequence"/>
</dbReference>
<feature type="compositionally biased region" description="Basic and acidic residues" evidence="1">
    <location>
        <begin position="126"/>
        <end position="135"/>
    </location>
</feature>